<dbReference type="InterPro" id="IPR045087">
    <property type="entry name" value="Cu-oxidase_fam"/>
</dbReference>
<feature type="domain" description="Plastocyanin-like" evidence="29">
    <location>
        <begin position="787"/>
        <end position="881"/>
    </location>
</feature>
<evidence type="ECO:0000259" key="28">
    <source>
        <dbReference type="Pfam" id="PF07731"/>
    </source>
</evidence>
<dbReference type="FunFam" id="2.60.40.420:FF:000033">
    <property type="entry name" value="Ceruloplasmin"/>
    <property type="match status" value="1"/>
</dbReference>
<comment type="similarity">
    <text evidence="2">Belongs to the multicopper oxidase family.</text>
</comment>
<comment type="cofactor">
    <cofactor evidence="1">
        <name>Cu cation</name>
        <dbReference type="ChEBI" id="CHEBI:23378"/>
    </cofactor>
</comment>
<proteinExistence type="inferred from homology"/>
<dbReference type="PROSITE" id="PS00080">
    <property type="entry name" value="MULTICOPPER_OXIDASE2"/>
    <property type="match status" value="1"/>
</dbReference>
<dbReference type="PIRSF" id="PIRSF000354">
    <property type="entry name" value="Factors_V_VIII"/>
    <property type="match status" value="1"/>
</dbReference>
<feature type="disulfide bond" evidence="25">
    <location>
        <begin position="520"/>
        <end position="546"/>
    </location>
</feature>
<keyword evidence="11" id="KW-0677">Repeat</keyword>
<dbReference type="PANTHER" id="PTHR11709:SF314">
    <property type="entry name" value="CERULOPLASMIN"/>
    <property type="match status" value="1"/>
</dbReference>
<protein>
    <recommendedName>
        <fullName evidence="24">Hephaestin</fullName>
        <ecNumber evidence="3">1.16.3.1</ecNumber>
    </recommendedName>
</protein>
<dbReference type="SUPFAM" id="SSF49503">
    <property type="entry name" value="Cupredoxins"/>
    <property type="match status" value="6"/>
</dbReference>
<dbReference type="GO" id="GO:0004322">
    <property type="term" value="F:ferroxidase activity"/>
    <property type="evidence" value="ECO:0007669"/>
    <property type="project" value="UniProtKB-EC"/>
</dbReference>
<evidence type="ECO:0000256" key="3">
    <source>
        <dbReference type="ARBA" id="ARBA00013107"/>
    </source>
</evidence>
<dbReference type="Pfam" id="PF07732">
    <property type="entry name" value="Cu-oxidase_3"/>
    <property type="match status" value="3"/>
</dbReference>
<dbReference type="GO" id="GO:0005507">
    <property type="term" value="F:copper ion binding"/>
    <property type="evidence" value="ECO:0007669"/>
    <property type="project" value="InterPro"/>
</dbReference>
<keyword evidence="18 25" id="KW-1015">Disulfide bond</keyword>
<evidence type="ECO:0000256" key="12">
    <source>
        <dbReference type="ARBA" id="ARBA00022837"/>
    </source>
</evidence>
<evidence type="ECO:0000256" key="11">
    <source>
        <dbReference type="ARBA" id="ARBA00022737"/>
    </source>
</evidence>
<evidence type="ECO:0000256" key="4">
    <source>
        <dbReference type="ARBA" id="ARBA00022448"/>
    </source>
</evidence>
<dbReference type="EC" id="1.16.3.1" evidence="3"/>
<evidence type="ECO:0000256" key="14">
    <source>
        <dbReference type="ARBA" id="ARBA00023002"/>
    </source>
</evidence>
<organism evidence="30">
    <name type="scientific">Equus asinus asinus</name>
    <dbReference type="NCBI Taxonomy" id="83772"/>
    <lineage>
        <taxon>Eukaryota</taxon>
        <taxon>Metazoa</taxon>
        <taxon>Chordata</taxon>
        <taxon>Craniata</taxon>
        <taxon>Vertebrata</taxon>
        <taxon>Euteleostomi</taxon>
        <taxon>Mammalia</taxon>
        <taxon>Eutheria</taxon>
        <taxon>Laurasiatheria</taxon>
        <taxon>Perissodactyla</taxon>
        <taxon>Equidae</taxon>
        <taxon>Equus</taxon>
    </lineage>
</organism>
<dbReference type="InterPro" id="IPR033138">
    <property type="entry name" value="Cu_oxidase_CS"/>
</dbReference>
<feature type="domain" description="Plastocyanin-like" evidence="28">
    <location>
        <begin position="930"/>
        <end position="1026"/>
    </location>
</feature>
<dbReference type="PANTHER" id="PTHR11709">
    <property type="entry name" value="MULTI-COPPER OXIDASE"/>
    <property type="match status" value="1"/>
</dbReference>
<dbReference type="InterPro" id="IPR011707">
    <property type="entry name" value="Cu-oxidase-like_N"/>
</dbReference>
<dbReference type="InterPro" id="IPR024715">
    <property type="entry name" value="Factor_5/8-like"/>
</dbReference>
<comment type="subcellular location">
    <subcellularLocation>
        <location evidence="20">Basolateral cell membrane</location>
        <topology evidence="20">Single-pass type I membrane protein</topology>
    </subcellularLocation>
</comment>
<keyword evidence="15" id="KW-0408">Iron</keyword>
<keyword evidence="9" id="KW-0479">Metal-binding</keyword>
<evidence type="ECO:0000313" key="30">
    <source>
        <dbReference type="Ensembl" id="ENSEASP00005031888.1"/>
    </source>
</evidence>
<dbReference type="InterPro" id="IPR008972">
    <property type="entry name" value="Cupredoxin"/>
</dbReference>
<feature type="disulfide bond" evidence="25">
    <location>
        <begin position="183"/>
        <end position="209"/>
    </location>
</feature>
<evidence type="ECO:0000256" key="1">
    <source>
        <dbReference type="ARBA" id="ARBA00001935"/>
    </source>
</evidence>
<evidence type="ECO:0000259" key="27">
    <source>
        <dbReference type="Pfam" id="PF00394"/>
    </source>
</evidence>
<feature type="disulfide bond" evidence="25">
    <location>
        <begin position="284"/>
        <end position="361"/>
    </location>
</feature>
<dbReference type="FunFam" id="2.60.40.420:FF:000002">
    <property type="entry name" value="Hephaestin like 1"/>
    <property type="match status" value="1"/>
</dbReference>
<dbReference type="InterPro" id="IPR002355">
    <property type="entry name" value="Cu_oxidase_Cu_BS"/>
</dbReference>
<keyword evidence="17" id="KW-0472">Membrane</keyword>
<keyword evidence="12" id="KW-0106">Calcium</keyword>
<keyword evidence="16" id="KW-0406">Ion transport</keyword>
<dbReference type="Gene3D" id="2.60.40.420">
    <property type="entry name" value="Cupredoxins - blue copper proteins"/>
    <property type="match status" value="5"/>
</dbReference>
<evidence type="ECO:0000256" key="5">
    <source>
        <dbReference type="ARBA" id="ARBA00022475"/>
    </source>
</evidence>
<feature type="domain" description="Plastocyanin-like" evidence="29">
    <location>
        <begin position="101"/>
        <end position="207"/>
    </location>
</feature>
<dbReference type="GO" id="GO:0016323">
    <property type="term" value="C:basolateral plasma membrane"/>
    <property type="evidence" value="ECO:0007669"/>
    <property type="project" value="UniProtKB-SubCell"/>
</dbReference>
<dbReference type="PROSITE" id="PS00079">
    <property type="entry name" value="MULTICOPPER_OXIDASE1"/>
    <property type="match status" value="1"/>
</dbReference>
<feature type="disulfide bond" evidence="25">
    <location>
        <begin position="623"/>
        <end position="704"/>
    </location>
</feature>
<keyword evidence="7" id="KW-0597">Phosphoprotein</keyword>
<feature type="signal peptide" evidence="26">
    <location>
        <begin position="1"/>
        <end position="24"/>
    </location>
</feature>
<sequence length="1098" mass="124051">AQALKMKVLLPLTFLFSISSLGLAKDRHYYIGIRETTWNYAPTGKNMLNGKPILEDQDYQSQTYLRQGRDRIGPVYKKALYFQYADDTFQAIIEKPSWLGFLGPIIKAETGDFIYVHVKNFASRIYGFHPHGVSYTKENEGALYPDNTTALQKKDDRLEPGKQYTYKWHVEENQGPGPNDSNCVTRIYHSHIVTPKDVASGLIGPILTCKRGTLDGDVEKNIDRSYVLLFSTTDENSSWYIDDNIKTYTESGQVNSSDPGFQESNRMSSINGYMYGNLPNLTMCAEDKVKWYFVGMGDGSDMHPIYLHGQTLISRNHRKDTITVFPASLVDAFMVAKGPGEWMLDCQVHEAMQAFFSVRNCQKPSTDLTGTRVVRYYIAAEEISWNYAPSGIDFFTKKNLTAAGSESQPYFEQSPTRIGGTYKKLVYREYTDASFRTQKARAEHLGILGPVIKAEVGQIIEVTFYNNASLPLSIHPHGLRYNKSNEGAPPPSSHVNPGTTFVYTWEVPRDVGPTSTDPNCLTWLYYSSVNGTRDTHSGLVGPLLVCRNGSLGDKGKQKGIDKEFYLLATIFDENESFLLDKNIRAFTTEPENVDKEDPGFQNSNMMYTLNGYMYGNLPGLDMCLGDNVSWHVLSVGSVSDLHGIYFSGNTFTSLGAREDTLAVFPHTSQTLLMTPDSTGIFDVVCMTAEHYTGGMKDKYRVRECLEPSPDQTQYQEEKTIYIAAEEIVWDYSPSRKWEKELRRLQGEKYGEIGMFLGSKYKKVVYRQYDDITFTNQTKRNEDEKHLDMLGPLIFLNPGQKLQIIFKNNASRPYSIHAHGVKTNSSTVAPTQSGEIQTYVWQVPERTGPTSKDFECIPWFYYSTVDVVKDLNSGLIGPLIVCRRDAKASIVHRVLHFKTFDENESWYFEENINTYALDPSQVDRNDDSFFFSNLMHAINGRLFGNNQGLTLHVGDEVNWYLIGMGSGFDLHTVHFHGHSFDYTDSGIYRSDVYDLPPGVYKTVKMYPRDVGTWLFHCHVGLHIEGGMESLILNLITVSASLRNEILKQSVNLVSTSEVICLTDPSCLLKEDDLATNNPFFANITSLLLSLLPIKVFSSV</sequence>
<keyword evidence="10 26" id="KW-0732">Signal</keyword>
<evidence type="ECO:0000256" key="6">
    <source>
        <dbReference type="ARBA" id="ARBA00022496"/>
    </source>
</evidence>
<dbReference type="Pfam" id="PF07731">
    <property type="entry name" value="Cu-oxidase_2"/>
    <property type="match status" value="1"/>
</dbReference>
<evidence type="ECO:0000256" key="9">
    <source>
        <dbReference type="ARBA" id="ARBA00022723"/>
    </source>
</evidence>
<evidence type="ECO:0000256" key="19">
    <source>
        <dbReference type="ARBA" id="ARBA00023180"/>
    </source>
</evidence>
<feature type="chain" id="PRO_5034773700" description="Hephaestin" evidence="26">
    <location>
        <begin position="25"/>
        <end position="1098"/>
    </location>
</feature>
<comment type="subunit">
    <text evidence="23">Part of a complex composed of SLC40A1/ferroportin, TF/transferrin and HEPH/hephaestin that transfers iron from cells to transferrin.</text>
</comment>
<keyword evidence="14" id="KW-0560">Oxidoreductase</keyword>
<comment type="function">
    <text evidence="22">Plasma membrane ferroxidase that mediates the extracellular conversion of ferrous/Fe(2+) iron into its ferric/Fe(3+) form. Couples ferroportin which specifically exports ferrous/Fe(2+) iron from cells to transferrin that only binds and shuttles extracellular ferric/Fe(3+) iron throughout the body. By helping iron transfer from cells to blood mainly contributes to dietary iron absorption by the intestinal epithelium and more generally regulates iron levels in the body.</text>
</comment>
<dbReference type="GO" id="GO:0006826">
    <property type="term" value="P:iron ion transport"/>
    <property type="evidence" value="ECO:0007669"/>
    <property type="project" value="UniProtKB-KW"/>
</dbReference>
<evidence type="ECO:0000256" key="26">
    <source>
        <dbReference type="SAM" id="SignalP"/>
    </source>
</evidence>
<dbReference type="FunFam" id="2.60.40.420:FF:000009">
    <property type="entry name" value="Ceruloplasmin"/>
    <property type="match status" value="1"/>
</dbReference>
<evidence type="ECO:0000256" key="23">
    <source>
        <dbReference type="ARBA" id="ARBA00065139"/>
    </source>
</evidence>
<comment type="catalytic activity">
    <reaction evidence="21">
        <text>4 Fe(2+) + O2 + 4 H(+) = 4 Fe(3+) + 2 H2O</text>
        <dbReference type="Rhea" id="RHEA:11148"/>
        <dbReference type="ChEBI" id="CHEBI:15377"/>
        <dbReference type="ChEBI" id="CHEBI:15378"/>
        <dbReference type="ChEBI" id="CHEBI:15379"/>
        <dbReference type="ChEBI" id="CHEBI:29033"/>
        <dbReference type="ChEBI" id="CHEBI:29034"/>
        <dbReference type="EC" id="1.16.3.1"/>
    </reaction>
    <physiologicalReaction direction="left-to-right" evidence="21">
        <dbReference type="Rhea" id="RHEA:11149"/>
    </physiologicalReaction>
</comment>
<dbReference type="InterPro" id="IPR011706">
    <property type="entry name" value="Cu-oxidase_C"/>
</dbReference>
<feature type="domain" description="Plastocyanin-like" evidence="27">
    <location>
        <begin position="231"/>
        <end position="349"/>
    </location>
</feature>
<dbReference type="InterPro" id="IPR001117">
    <property type="entry name" value="Cu-oxidase_2nd"/>
</dbReference>
<dbReference type="Ensembl" id="ENSEAST00005034726.1">
    <property type="protein sequence ID" value="ENSEASP00005031888.1"/>
    <property type="gene ID" value="ENSEASG00005021553.1"/>
</dbReference>
<evidence type="ECO:0000256" key="10">
    <source>
        <dbReference type="ARBA" id="ARBA00022729"/>
    </source>
</evidence>
<keyword evidence="5" id="KW-1003">Cell membrane</keyword>
<evidence type="ECO:0000256" key="2">
    <source>
        <dbReference type="ARBA" id="ARBA00010609"/>
    </source>
</evidence>
<evidence type="ECO:0000256" key="24">
    <source>
        <dbReference type="ARBA" id="ARBA00068243"/>
    </source>
</evidence>
<evidence type="ECO:0000256" key="21">
    <source>
        <dbReference type="ARBA" id="ARBA00048206"/>
    </source>
</evidence>
<keyword evidence="13" id="KW-1133">Transmembrane helix</keyword>
<keyword evidence="8" id="KW-0812">Transmembrane</keyword>
<evidence type="ECO:0000256" key="8">
    <source>
        <dbReference type="ARBA" id="ARBA00022692"/>
    </source>
</evidence>
<keyword evidence="4" id="KW-0813">Transport</keyword>
<keyword evidence="6" id="KW-0410">Iron transport</keyword>
<name>A0A8C4N0W0_EQUAS</name>
<dbReference type="Pfam" id="PF00394">
    <property type="entry name" value="Cu-oxidase"/>
    <property type="match status" value="1"/>
</dbReference>
<dbReference type="AlphaFoldDB" id="A0A8C4N0W0"/>
<dbReference type="FunFam" id="2.60.40.420:FF:000015">
    <property type="entry name" value="Ceruloplasmin"/>
    <property type="match status" value="1"/>
</dbReference>
<evidence type="ECO:0000256" key="18">
    <source>
        <dbReference type="ARBA" id="ARBA00023157"/>
    </source>
</evidence>
<evidence type="ECO:0000256" key="20">
    <source>
        <dbReference type="ARBA" id="ARBA00023768"/>
    </source>
</evidence>
<feature type="domain" description="Plastocyanin-like" evidence="29">
    <location>
        <begin position="447"/>
        <end position="545"/>
    </location>
</feature>
<evidence type="ECO:0000256" key="25">
    <source>
        <dbReference type="PIRSR" id="PIRSR000354-1"/>
    </source>
</evidence>
<accession>A0A8C4N0W0</accession>
<evidence type="ECO:0000256" key="7">
    <source>
        <dbReference type="ARBA" id="ARBA00022553"/>
    </source>
</evidence>
<evidence type="ECO:0000256" key="13">
    <source>
        <dbReference type="ARBA" id="ARBA00022989"/>
    </source>
</evidence>
<evidence type="ECO:0000256" key="16">
    <source>
        <dbReference type="ARBA" id="ARBA00023065"/>
    </source>
</evidence>
<keyword evidence="19" id="KW-0325">Glycoprotein</keyword>
<evidence type="ECO:0000256" key="17">
    <source>
        <dbReference type="ARBA" id="ARBA00023136"/>
    </source>
</evidence>
<reference evidence="30" key="1">
    <citation type="submission" date="2023-03" db="UniProtKB">
        <authorList>
            <consortium name="Ensembl"/>
        </authorList>
    </citation>
    <scope>IDENTIFICATION</scope>
</reference>
<evidence type="ECO:0000256" key="22">
    <source>
        <dbReference type="ARBA" id="ARBA00054029"/>
    </source>
</evidence>
<evidence type="ECO:0000259" key="29">
    <source>
        <dbReference type="Pfam" id="PF07732"/>
    </source>
</evidence>
<evidence type="ECO:0000256" key="15">
    <source>
        <dbReference type="ARBA" id="ARBA00023004"/>
    </source>
</evidence>